<dbReference type="GO" id="GO:0005794">
    <property type="term" value="C:Golgi apparatus"/>
    <property type="evidence" value="ECO:0007669"/>
    <property type="project" value="TreeGrafter"/>
</dbReference>
<name>A0A672HK81_SALFA</name>
<evidence type="ECO:0008006" key="5">
    <source>
        <dbReference type="Google" id="ProtNLM"/>
    </source>
</evidence>
<reference evidence="3" key="3">
    <citation type="submission" date="2025-09" db="UniProtKB">
        <authorList>
            <consortium name="Ensembl"/>
        </authorList>
    </citation>
    <scope>IDENTIFICATION</scope>
</reference>
<proteinExistence type="predicted"/>
<dbReference type="Proteomes" id="UP000472267">
    <property type="component" value="Chromosome 18"/>
</dbReference>
<reference evidence="3" key="2">
    <citation type="submission" date="2025-08" db="UniProtKB">
        <authorList>
            <consortium name="Ensembl"/>
        </authorList>
    </citation>
    <scope>IDENTIFICATION</scope>
</reference>
<feature type="compositionally biased region" description="Polar residues" evidence="2">
    <location>
        <begin position="162"/>
        <end position="173"/>
    </location>
</feature>
<dbReference type="GO" id="GO:0060090">
    <property type="term" value="F:molecular adaptor activity"/>
    <property type="evidence" value="ECO:0007669"/>
    <property type="project" value="TreeGrafter"/>
</dbReference>
<dbReference type="GO" id="GO:0005813">
    <property type="term" value="C:centrosome"/>
    <property type="evidence" value="ECO:0007669"/>
    <property type="project" value="TreeGrafter"/>
</dbReference>
<sequence length="309" mass="35191">RLRLQPRAHAPKGTSVQQVPRFTLFACCFGGSSLHRKYSTLIQTQARELSHLRQRMREGQGVGHILTQHLGDTTKAFEELLRANDIDYYMGQSFREQLAQSSALAQRVLTKISGRKQRLFSVQHAQTLLILAVATQCPKSQFQMFCYDKIIESLHMKLQQRPETPSSCHALSETTDHSDRTSLVSDEYQTTEDVELCSDLDSREYQEEQRLQEPGLGPGPGPEPNGIVEAQTLFSSFISMSFHPFTLHSPLSSLSLWVNLIEEHLREVKCLRQRLEESIRTNERLRQQLEEKLANTTRDGGDVAPTLEQ</sequence>
<protein>
    <recommendedName>
        <fullName evidence="5">Olduvai domain-containing protein</fullName>
    </recommendedName>
</protein>
<keyword evidence="1" id="KW-0175">Coiled coil</keyword>
<dbReference type="GO" id="GO:0090063">
    <property type="term" value="P:positive regulation of microtubule nucleation"/>
    <property type="evidence" value="ECO:0007669"/>
    <property type="project" value="TreeGrafter"/>
</dbReference>
<dbReference type="PANTHER" id="PTHR46501:SF2">
    <property type="entry name" value="MYOMEGALIN"/>
    <property type="match status" value="1"/>
</dbReference>
<dbReference type="InParanoid" id="A0A672HK81"/>
<evidence type="ECO:0000313" key="4">
    <source>
        <dbReference type="Proteomes" id="UP000472267"/>
    </source>
</evidence>
<feature type="coiled-coil region" evidence="1">
    <location>
        <begin position="258"/>
        <end position="299"/>
    </location>
</feature>
<accession>A0A672HK81</accession>
<evidence type="ECO:0000256" key="2">
    <source>
        <dbReference type="SAM" id="MobiDB-lite"/>
    </source>
</evidence>
<dbReference type="InterPro" id="IPR052593">
    <property type="entry name" value="MT-associated_AKAP9-binding"/>
</dbReference>
<keyword evidence="4" id="KW-1185">Reference proteome</keyword>
<feature type="region of interest" description="Disordered" evidence="2">
    <location>
        <begin position="162"/>
        <end position="185"/>
    </location>
</feature>
<evidence type="ECO:0000313" key="3">
    <source>
        <dbReference type="Ensembl" id="ENSSFAP00005029683.1"/>
    </source>
</evidence>
<dbReference type="GO" id="GO:1903358">
    <property type="term" value="P:regulation of Golgi organization"/>
    <property type="evidence" value="ECO:0007669"/>
    <property type="project" value="TreeGrafter"/>
</dbReference>
<dbReference type="Ensembl" id="ENSSFAT00005030777.1">
    <property type="protein sequence ID" value="ENSSFAP00005029683.1"/>
    <property type="gene ID" value="ENSSFAG00005015078.1"/>
</dbReference>
<organism evidence="3 4">
    <name type="scientific">Salarias fasciatus</name>
    <name type="common">Jewelled blenny</name>
    <name type="synonym">Blennius fasciatus</name>
    <dbReference type="NCBI Taxonomy" id="181472"/>
    <lineage>
        <taxon>Eukaryota</taxon>
        <taxon>Metazoa</taxon>
        <taxon>Chordata</taxon>
        <taxon>Craniata</taxon>
        <taxon>Vertebrata</taxon>
        <taxon>Euteleostomi</taxon>
        <taxon>Actinopterygii</taxon>
        <taxon>Neopterygii</taxon>
        <taxon>Teleostei</taxon>
        <taxon>Neoteleostei</taxon>
        <taxon>Acanthomorphata</taxon>
        <taxon>Ovalentaria</taxon>
        <taxon>Blenniimorphae</taxon>
        <taxon>Blenniiformes</taxon>
        <taxon>Blennioidei</taxon>
        <taxon>Blenniidae</taxon>
        <taxon>Salariinae</taxon>
        <taxon>Salarias</taxon>
    </lineage>
</organism>
<reference evidence="3" key="1">
    <citation type="submission" date="2019-06" db="EMBL/GenBank/DDBJ databases">
        <authorList>
            <consortium name="Wellcome Sanger Institute Data Sharing"/>
        </authorList>
    </citation>
    <scope>NUCLEOTIDE SEQUENCE [LARGE SCALE GENOMIC DNA]</scope>
</reference>
<dbReference type="GO" id="GO:0007098">
    <property type="term" value="P:centrosome cycle"/>
    <property type="evidence" value="ECO:0007669"/>
    <property type="project" value="TreeGrafter"/>
</dbReference>
<dbReference type="OMA" id="LECFITI"/>
<dbReference type="AlphaFoldDB" id="A0A672HK81"/>
<dbReference type="PANTHER" id="PTHR46501">
    <property type="entry name" value="MYOMEGALIN"/>
    <property type="match status" value="1"/>
</dbReference>
<evidence type="ECO:0000256" key="1">
    <source>
        <dbReference type="SAM" id="Coils"/>
    </source>
</evidence>